<dbReference type="InterPro" id="IPR006115">
    <property type="entry name" value="6PGDH_NADP-bd"/>
</dbReference>
<accession>G7VFG8</accession>
<name>G7VFG8_9CREN</name>
<proteinExistence type="predicted"/>
<dbReference type="PANTHER" id="PTHR43580:SF2">
    <property type="entry name" value="CYTOKINE-LIKE NUCLEAR FACTOR N-PAC"/>
    <property type="match status" value="1"/>
</dbReference>
<reference evidence="5 6" key="1">
    <citation type="journal article" date="2012" name="J. Bacteriol.">
        <title>Complete genome sequence of strain 1860, a crenarchaeon of the genus pyrobaculum able to grow with various electron acceptors.</title>
        <authorList>
            <person name="Mardanov A.V."/>
            <person name="Gumerov V.M."/>
            <person name="Slobodkina G.B."/>
            <person name="Beletsky A.V."/>
            <person name="Bonch-Osmolovskaya E.A."/>
            <person name="Ravin N.V."/>
            <person name="Skryabin K.G."/>
        </authorList>
    </citation>
    <scope>NUCLEOTIDE SEQUENCE [LARGE SCALE GENOMIC DNA]</scope>
    <source>
        <strain evidence="5 6">1860</strain>
    </source>
</reference>
<dbReference type="SUPFAM" id="SSF51735">
    <property type="entry name" value="NAD(P)-binding Rossmann-fold domains"/>
    <property type="match status" value="1"/>
</dbReference>
<dbReference type="PIRSF" id="PIRSF000103">
    <property type="entry name" value="HIBADH"/>
    <property type="match status" value="1"/>
</dbReference>
<keyword evidence="1" id="KW-0560">Oxidoreductase</keyword>
<feature type="domain" description="3-hydroxyisobutyrate dehydrogenase-like NAD-binding" evidence="4">
    <location>
        <begin position="153"/>
        <end position="261"/>
    </location>
</feature>
<dbReference type="InterPro" id="IPR008927">
    <property type="entry name" value="6-PGluconate_DH-like_C_sf"/>
</dbReference>
<dbReference type="SUPFAM" id="SSF48179">
    <property type="entry name" value="6-phosphogluconate dehydrogenase C-terminal domain-like"/>
    <property type="match status" value="1"/>
</dbReference>
<dbReference type="eggNOG" id="arCOG00247">
    <property type="taxonomic scope" value="Archaea"/>
</dbReference>
<dbReference type="Gene3D" id="3.40.50.720">
    <property type="entry name" value="NAD(P)-binding Rossmann-like Domain"/>
    <property type="match status" value="1"/>
</dbReference>
<dbReference type="Pfam" id="PF14833">
    <property type="entry name" value="NAD_binding_11"/>
    <property type="match status" value="1"/>
</dbReference>
<dbReference type="GO" id="GO:0051287">
    <property type="term" value="F:NAD binding"/>
    <property type="evidence" value="ECO:0007669"/>
    <property type="project" value="InterPro"/>
</dbReference>
<dbReference type="Proteomes" id="UP000005867">
    <property type="component" value="Chromosome"/>
</dbReference>
<dbReference type="BioCyc" id="PSP1104324:GJSN-1527-MONOMER"/>
<dbReference type="PANTHER" id="PTHR43580">
    <property type="entry name" value="OXIDOREDUCTASE GLYR1-RELATED"/>
    <property type="match status" value="1"/>
</dbReference>
<dbReference type="InterPro" id="IPR015815">
    <property type="entry name" value="HIBADH-related"/>
</dbReference>
<dbReference type="InterPro" id="IPR029154">
    <property type="entry name" value="HIBADH-like_NADP-bd"/>
</dbReference>
<dbReference type="KEGG" id="pyr:P186_1555"/>
<dbReference type="Gene3D" id="1.10.1040.10">
    <property type="entry name" value="N-(1-d-carboxylethyl)-l-norvaline Dehydrogenase, domain 2"/>
    <property type="match status" value="1"/>
</dbReference>
<evidence type="ECO:0000259" key="3">
    <source>
        <dbReference type="Pfam" id="PF03446"/>
    </source>
</evidence>
<dbReference type="InterPro" id="IPR051265">
    <property type="entry name" value="HIBADH-related_NP60_sf"/>
</dbReference>
<dbReference type="OrthoDB" id="23890at2157"/>
<dbReference type="InterPro" id="IPR013328">
    <property type="entry name" value="6PGD_dom2"/>
</dbReference>
<dbReference type="GO" id="GO:0050661">
    <property type="term" value="F:NADP binding"/>
    <property type="evidence" value="ECO:0007669"/>
    <property type="project" value="InterPro"/>
</dbReference>
<evidence type="ECO:0000256" key="1">
    <source>
        <dbReference type="ARBA" id="ARBA00023002"/>
    </source>
</evidence>
<sequence length="271" mass="29088">MEITVVGMGNMGQAFAKRAAAQGFEVLWWNRTREKVKEAPGRPIAKLEEAKGLAVVFVADDQALHSVVPHLGGDYIALAGTYSVDGARRALELLKARGKKAFAMPVVGSPRNVENGDAIYIVGAPDDVYVKVRPVLEKFGTILHVGNDINAVVLKLAYNAFLISTVAVLGESLALVGKYGINPDVFKELLSLTVFKDVAARYIDRMLGHAPPTFTVKNAAKDMRYASLAAGEAEMGNVAISGVKALYEILTAMGRGEEDYAKAGVLESRHD</sequence>
<evidence type="ECO:0000313" key="6">
    <source>
        <dbReference type="Proteomes" id="UP000005867"/>
    </source>
</evidence>
<evidence type="ECO:0000259" key="4">
    <source>
        <dbReference type="Pfam" id="PF14833"/>
    </source>
</evidence>
<keyword evidence="6" id="KW-1185">Reference proteome</keyword>
<keyword evidence="2" id="KW-0520">NAD</keyword>
<dbReference type="InterPro" id="IPR036291">
    <property type="entry name" value="NAD(P)-bd_dom_sf"/>
</dbReference>
<dbReference type="RefSeq" id="WP_014288800.1">
    <property type="nucleotide sequence ID" value="NC_016645.1"/>
</dbReference>
<organism evidence="5 6">
    <name type="scientific">Pyrobaculum ferrireducens</name>
    <dbReference type="NCBI Taxonomy" id="1104324"/>
    <lineage>
        <taxon>Archaea</taxon>
        <taxon>Thermoproteota</taxon>
        <taxon>Thermoprotei</taxon>
        <taxon>Thermoproteales</taxon>
        <taxon>Thermoproteaceae</taxon>
        <taxon>Pyrobaculum</taxon>
    </lineage>
</organism>
<feature type="domain" description="6-phosphogluconate dehydrogenase NADP-binding" evidence="3">
    <location>
        <begin position="2"/>
        <end position="143"/>
    </location>
</feature>
<gene>
    <name evidence="5" type="ORF">P186_1555</name>
</gene>
<dbReference type="GeneID" id="11595815"/>
<dbReference type="AlphaFoldDB" id="G7VFG8"/>
<dbReference type="Pfam" id="PF03446">
    <property type="entry name" value="NAD_binding_2"/>
    <property type="match status" value="1"/>
</dbReference>
<protein>
    <submittedName>
        <fullName evidence="5">3-hydroxyisobutyrate dehydrogenase, putative</fullName>
    </submittedName>
</protein>
<dbReference type="HOGENOM" id="CLU_035117_0_7_2"/>
<evidence type="ECO:0000256" key="2">
    <source>
        <dbReference type="ARBA" id="ARBA00023027"/>
    </source>
</evidence>
<evidence type="ECO:0000313" key="5">
    <source>
        <dbReference type="EMBL" id="AET32974.1"/>
    </source>
</evidence>
<dbReference type="EMBL" id="CP003098">
    <property type="protein sequence ID" value="AET32974.1"/>
    <property type="molecule type" value="Genomic_DNA"/>
</dbReference>
<dbReference type="STRING" id="1104324.P186_1555"/>
<dbReference type="GO" id="GO:0016491">
    <property type="term" value="F:oxidoreductase activity"/>
    <property type="evidence" value="ECO:0007669"/>
    <property type="project" value="UniProtKB-KW"/>
</dbReference>